<dbReference type="RefSeq" id="WP_024624925.1">
    <property type="nucleotide sequence ID" value="NZ_AYGX02000040.1"/>
</dbReference>
<evidence type="ECO:0000313" key="6">
    <source>
        <dbReference type="EMBL" id="KRO28495.1"/>
    </source>
</evidence>
<dbReference type="CDD" id="cd06291">
    <property type="entry name" value="PBP1_Qymf-like"/>
    <property type="match status" value="1"/>
</dbReference>
<feature type="domain" description="HTH lacI-type" evidence="5">
    <location>
        <begin position="2"/>
        <end position="56"/>
    </location>
</feature>
<name>A0A0R2NS44_9LACO</name>
<dbReference type="GO" id="GO:0000976">
    <property type="term" value="F:transcription cis-regulatory region binding"/>
    <property type="evidence" value="ECO:0007669"/>
    <property type="project" value="TreeGrafter"/>
</dbReference>
<keyword evidence="1" id="KW-0678">Repressor</keyword>
<dbReference type="InterPro" id="IPR046335">
    <property type="entry name" value="LacI/GalR-like_sensor"/>
</dbReference>
<dbReference type="CDD" id="cd01392">
    <property type="entry name" value="HTH_LacI"/>
    <property type="match status" value="1"/>
</dbReference>
<dbReference type="InterPro" id="IPR000843">
    <property type="entry name" value="HTH_LacI"/>
</dbReference>
<protein>
    <submittedName>
        <fullName evidence="6">Sucrose operon repressor</fullName>
    </submittedName>
</protein>
<dbReference type="Pfam" id="PF13377">
    <property type="entry name" value="Peripla_BP_3"/>
    <property type="match status" value="1"/>
</dbReference>
<evidence type="ECO:0000313" key="7">
    <source>
        <dbReference type="Proteomes" id="UP000050920"/>
    </source>
</evidence>
<evidence type="ECO:0000256" key="1">
    <source>
        <dbReference type="ARBA" id="ARBA00022491"/>
    </source>
</evidence>
<dbReference type="AlphaFoldDB" id="A0A0R2NS44"/>
<dbReference type="Pfam" id="PF00356">
    <property type="entry name" value="LacI"/>
    <property type="match status" value="1"/>
</dbReference>
<dbReference type="Gene3D" id="1.10.260.40">
    <property type="entry name" value="lambda repressor-like DNA-binding domains"/>
    <property type="match status" value="1"/>
</dbReference>
<dbReference type="GO" id="GO:0003700">
    <property type="term" value="F:DNA-binding transcription factor activity"/>
    <property type="evidence" value="ECO:0007669"/>
    <property type="project" value="TreeGrafter"/>
</dbReference>
<reference evidence="6 7" key="1">
    <citation type="journal article" date="2015" name="Genome Announc.">
        <title>Expanding the biotechnology potential of lactobacilli through comparative genomics of 213 strains and associated genera.</title>
        <authorList>
            <person name="Sun Z."/>
            <person name="Harris H.M."/>
            <person name="McCann A."/>
            <person name="Guo C."/>
            <person name="Argimon S."/>
            <person name="Zhang W."/>
            <person name="Yang X."/>
            <person name="Jeffery I.B."/>
            <person name="Cooney J.C."/>
            <person name="Kagawa T.F."/>
            <person name="Liu W."/>
            <person name="Song Y."/>
            <person name="Salvetti E."/>
            <person name="Wrobel A."/>
            <person name="Rasinkangas P."/>
            <person name="Parkhill J."/>
            <person name="Rea M.C."/>
            <person name="O'Sullivan O."/>
            <person name="Ritari J."/>
            <person name="Douillard F.P."/>
            <person name="Paul Ross R."/>
            <person name="Yang R."/>
            <person name="Briner A.E."/>
            <person name="Felis G.E."/>
            <person name="de Vos W.M."/>
            <person name="Barrangou R."/>
            <person name="Klaenhammer T.R."/>
            <person name="Caufield P.W."/>
            <person name="Cui Y."/>
            <person name="Zhang H."/>
            <person name="O'Toole P.W."/>
        </authorList>
    </citation>
    <scope>NUCLEOTIDE SEQUENCE [LARGE SCALE GENOMIC DNA]</scope>
    <source>
        <strain evidence="6 7">DSM 21115</strain>
    </source>
</reference>
<dbReference type="PROSITE" id="PS00356">
    <property type="entry name" value="HTH_LACI_1"/>
    <property type="match status" value="1"/>
</dbReference>
<keyword evidence="2" id="KW-0805">Transcription regulation</keyword>
<dbReference type="Gene3D" id="3.40.50.2300">
    <property type="match status" value="2"/>
</dbReference>
<dbReference type="Proteomes" id="UP000050920">
    <property type="component" value="Unassembled WGS sequence"/>
</dbReference>
<evidence type="ECO:0000259" key="5">
    <source>
        <dbReference type="PROSITE" id="PS50932"/>
    </source>
</evidence>
<proteinExistence type="predicted"/>
<keyword evidence="3" id="KW-0238">DNA-binding</keyword>
<dbReference type="PANTHER" id="PTHR30146">
    <property type="entry name" value="LACI-RELATED TRANSCRIPTIONAL REPRESSOR"/>
    <property type="match status" value="1"/>
</dbReference>
<keyword evidence="4" id="KW-0804">Transcription</keyword>
<dbReference type="PRINTS" id="PR00036">
    <property type="entry name" value="HTHLACI"/>
</dbReference>
<evidence type="ECO:0000256" key="3">
    <source>
        <dbReference type="ARBA" id="ARBA00023125"/>
    </source>
</evidence>
<dbReference type="EMBL" id="AYGX02000040">
    <property type="protein sequence ID" value="KRO28495.1"/>
    <property type="molecule type" value="Genomic_DNA"/>
</dbReference>
<organism evidence="6 7">
    <name type="scientific">Lactiplantibacillus fabifermentans DSM 21115</name>
    <dbReference type="NCBI Taxonomy" id="1413187"/>
    <lineage>
        <taxon>Bacteria</taxon>
        <taxon>Bacillati</taxon>
        <taxon>Bacillota</taxon>
        <taxon>Bacilli</taxon>
        <taxon>Lactobacillales</taxon>
        <taxon>Lactobacillaceae</taxon>
        <taxon>Lactiplantibacillus</taxon>
    </lineage>
</organism>
<accession>A0A0R2NS44</accession>
<dbReference type="PANTHER" id="PTHR30146:SF95">
    <property type="entry name" value="RIBOSE OPERON REPRESSOR"/>
    <property type="match status" value="1"/>
</dbReference>
<comment type="caution">
    <text evidence="6">The sequence shown here is derived from an EMBL/GenBank/DDBJ whole genome shotgun (WGS) entry which is preliminary data.</text>
</comment>
<dbReference type="InterPro" id="IPR010982">
    <property type="entry name" value="Lambda_DNA-bd_dom_sf"/>
</dbReference>
<gene>
    <name evidence="6" type="ORF">DY78_GL002337</name>
</gene>
<keyword evidence="7" id="KW-1185">Reference proteome</keyword>
<dbReference type="SUPFAM" id="SSF53822">
    <property type="entry name" value="Periplasmic binding protein-like I"/>
    <property type="match status" value="1"/>
</dbReference>
<evidence type="ECO:0000256" key="4">
    <source>
        <dbReference type="ARBA" id="ARBA00023163"/>
    </source>
</evidence>
<dbReference type="InterPro" id="IPR028082">
    <property type="entry name" value="Peripla_BP_I"/>
</dbReference>
<dbReference type="SMART" id="SM00354">
    <property type="entry name" value="HTH_LACI"/>
    <property type="match status" value="1"/>
</dbReference>
<dbReference type="PROSITE" id="PS50932">
    <property type="entry name" value="HTH_LACI_2"/>
    <property type="match status" value="1"/>
</dbReference>
<sequence length="329" mass="36133">MTKLTDVARVAGVSATTVSRVINNYGSLSEKTKQKVYAAMRELNYQPNSLARSLQGKQTKLIGVIFSGVSNPFFGEMVEELENQLFSKGYRVILCNAADDKAKERDYLRMLMANQVDGIIAGAHNLGIEEYHQVGLPIISFDRYLSDNIPIVSSDNYRGGQAAGEALLAARVQHPVIITGQQQPNSPTNQRLSGYQAVLSAKDVALDQWTLAFGMSPTLKMMRIRQLLTTHQPDGIFCTDDLTALLVLQAAKQLNIAVPQALKVIGYDGTRFIQAYHPELTTIMQPITDIVTLMVELLLQRIADPDCQLETSYTLPIKVITGTSTAAIS</sequence>
<evidence type="ECO:0000256" key="2">
    <source>
        <dbReference type="ARBA" id="ARBA00023015"/>
    </source>
</evidence>
<dbReference type="SUPFAM" id="SSF47413">
    <property type="entry name" value="lambda repressor-like DNA-binding domains"/>
    <property type="match status" value="1"/>
</dbReference>